<proteinExistence type="predicted"/>
<accession>A0ACD5DGF8</accession>
<gene>
    <name evidence="1" type="ORF">O0236_003990</name>
</gene>
<evidence type="ECO:0000313" key="1">
    <source>
        <dbReference type="EMBL" id="XFD40472.1"/>
    </source>
</evidence>
<reference evidence="1" key="1">
    <citation type="submission" date="2024-08" db="EMBL/GenBank/DDBJ databases">
        <title>Lentilactobacillus sp. nov., isolated from tree bark.</title>
        <authorList>
            <person name="Phuengjayaem S."/>
            <person name="Tanasupawat S."/>
        </authorList>
    </citation>
    <scope>NUCLEOTIDE SEQUENCE</scope>
    <source>
        <strain evidence="1">SPB1-3</strain>
    </source>
</reference>
<organism evidence="1 2">
    <name type="scientific">Lentilactobacillus terminaliae</name>
    <dbReference type="NCBI Taxonomy" id="3003483"/>
    <lineage>
        <taxon>Bacteria</taxon>
        <taxon>Bacillati</taxon>
        <taxon>Bacillota</taxon>
        <taxon>Bacilli</taxon>
        <taxon>Lactobacillales</taxon>
        <taxon>Lactobacillaceae</taxon>
        <taxon>Lentilactobacillus</taxon>
    </lineage>
</organism>
<dbReference type="EMBL" id="CP168151">
    <property type="protein sequence ID" value="XFD40472.1"/>
    <property type="molecule type" value="Genomic_DNA"/>
</dbReference>
<evidence type="ECO:0000313" key="2">
    <source>
        <dbReference type="Proteomes" id="UP001149860"/>
    </source>
</evidence>
<name>A0ACD5DGF8_9LACO</name>
<sequence>MKWLNTIKRSTTDRWVAGVLGGISQSLNWNSTLVRVLFLVLLFVPIINIIIIVGYIAAVIIMPTDGSTGSFFDLFKGFNQKQPDNSRKVIHSVEEHDVDDNKGE</sequence>
<dbReference type="Proteomes" id="UP001149860">
    <property type="component" value="Chromosome"/>
</dbReference>
<protein>
    <submittedName>
        <fullName evidence="1">PspC domain-containing protein</fullName>
    </submittedName>
</protein>
<keyword evidence="2" id="KW-1185">Reference proteome</keyword>